<gene>
    <name evidence="2" type="ORF">FOL47_002951</name>
</gene>
<sequence length="319" mass="35303">MRIPTSLFNHAVVPLLLVMQAKSISSLDDELALAPLLMGHSDPDGTRYYIKLGPQGTHFTSGANRGYQVDSLSCSPLELFEKKVDPSEPARMVVYAVDKKYGFFNFQPDLRISHASFVDKLTRRTSVLKNGEMLDQYTVDAADQTVVTLNELYNAGELHYVGESNNRPASNTLYYGFTNDGFDIQISTDEKGLITSVKKNDLSGVKYLWLAYTMAGKAMMVTLSNLNVQKRYIVLEPVDKDKFDGTRESFPAARLDTLEGRALPPGELAGLLNLKRNTGIKPTSRTGIMNRLRARVPIVGSLETGKDGLKGKLLQEDSD</sequence>
<evidence type="ECO:0000313" key="3">
    <source>
        <dbReference type="Proteomes" id="UP000591131"/>
    </source>
</evidence>
<evidence type="ECO:0000313" key="2">
    <source>
        <dbReference type="EMBL" id="KAF4648653.1"/>
    </source>
</evidence>
<feature type="chain" id="PRO_5029707139" evidence="1">
    <location>
        <begin position="24"/>
        <end position="319"/>
    </location>
</feature>
<dbReference type="OrthoDB" id="446085at2759"/>
<reference evidence="2 3" key="1">
    <citation type="submission" date="2020-04" db="EMBL/GenBank/DDBJ databases">
        <title>Perkinsus chesapeaki whole genome sequence.</title>
        <authorList>
            <person name="Bogema D.R."/>
        </authorList>
    </citation>
    <scope>NUCLEOTIDE SEQUENCE [LARGE SCALE GENOMIC DNA]</scope>
    <source>
        <strain evidence="2">ATCC PRA-425</strain>
    </source>
</reference>
<dbReference type="Proteomes" id="UP000591131">
    <property type="component" value="Unassembled WGS sequence"/>
</dbReference>
<proteinExistence type="predicted"/>
<name>A0A7J6KMW4_PERCH</name>
<accession>A0A7J6KMW4</accession>
<keyword evidence="3" id="KW-1185">Reference proteome</keyword>
<feature type="signal peptide" evidence="1">
    <location>
        <begin position="1"/>
        <end position="23"/>
    </location>
</feature>
<dbReference type="EMBL" id="JAAPAO010001874">
    <property type="protein sequence ID" value="KAF4648653.1"/>
    <property type="molecule type" value="Genomic_DNA"/>
</dbReference>
<evidence type="ECO:0000256" key="1">
    <source>
        <dbReference type="SAM" id="SignalP"/>
    </source>
</evidence>
<dbReference type="AlphaFoldDB" id="A0A7J6KMW4"/>
<comment type="caution">
    <text evidence="2">The sequence shown here is derived from an EMBL/GenBank/DDBJ whole genome shotgun (WGS) entry which is preliminary data.</text>
</comment>
<keyword evidence="1" id="KW-0732">Signal</keyword>
<organism evidence="2 3">
    <name type="scientific">Perkinsus chesapeaki</name>
    <name type="common">Clam parasite</name>
    <name type="synonym">Perkinsus andrewsi</name>
    <dbReference type="NCBI Taxonomy" id="330153"/>
    <lineage>
        <taxon>Eukaryota</taxon>
        <taxon>Sar</taxon>
        <taxon>Alveolata</taxon>
        <taxon>Perkinsozoa</taxon>
        <taxon>Perkinsea</taxon>
        <taxon>Perkinsida</taxon>
        <taxon>Perkinsidae</taxon>
        <taxon>Perkinsus</taxon>
    </lineage>
</organism>
<protein>
    <submittedName>
        <fullName evidence="2">Uncharacterized protein</fullName>
    </submittedName>
</protein>